<dbReference type="InterPro" id="IPR036388">
    <property type="entry name" value="WH-like_DNA-bd_sf"/>
</dbReference>
<accession>C8RXA0</accession>
<organism evidence="2 3">
    <name type="scientific">Rhodobacter ferrooxidans</name>
    <dbReference type="NCBI Taxonomy" id="371731"/>
    <lineage>
        <taxon>Bacteria</taxon>
        <taxon>Pseudomonadati</taxon>
        <taxon>Pseudomonadota</taxon>
        <taxon>Alphaproteobacteria</taxon>
        <taxon>Rhodobacterales</taxon>
        <taxon>Rhodobacter group</taxon>
        <taxon>Rhodobacter</taxon>
    </lineage>
</organism>
<proteinExistence type="predicted"/>
<dbReference type="GO" id="GO:0003677">
    <property type="term" value="F:DNA binding"/>
    <property type="evidence" value="ECO:0007669"/>
    <property type="project" value="InterPro"/>
</dbReference>
<dbReference type="PANTHER" id="PTHR33164:SF13">
    <property type="entry name" value="4-HYDROXYPHENYLACETATE CATABOLISM PROTEIN"/>
    <property type="match status" value="1"/>
</dbReference>
<dbReference type="STRING" id="371731.Rsw2DRAFT_0428"/>
<evidence type="ECO:0000259" key="1">
    <source>
        <dbReference type="PROSITE" id="PS50995"/>
    </source>
</evidence>
<dbReference type="RefSeq" id="WP_008027579.1">
    <property type="nucleotide sequence ID" value="NZ_ACYY01000002.1"/>
</dbReference>
<dbReference type="Proteomes" id="UP000010121">
    <property type="component" value="Unassembled WGS sequence"/>
</dbReference>
<evidence type="ECO:0000313" key="2">
    <source>
        <dbReference type="EMBL" id="EEW26625.1"/>
    </source>
</evidence>
<dbReference type="PRINTS" id="PR00598">
    <property type="entry name" value="HTHMARR"/>
</dbReference>
<keyword evidence="3" id="KW-1185">Reference proteome</keyword>
<comment type="caution">
    <text evidence="2">The sequence shown here is derived from an EMBL/GenBank/DDBJ whole genome shotgun (WGS) entry which is preliminary data.</text>
</comment>
<reference evidence="2 3" key="1">
    <citation type="submission" date="2009-08" db="EMBL/GenBank/DDBJ databases">
        <title>The draft genome of Rhodobacter sp. SW2.</title>
        <authorList>
            <consortium name="US DOE Joint Genome Institute (JGI-PGF)"/>
            <person name="Lucas S."/>
            <person name="Copeland A."/>
            <person name="Lapidus A."/>
            <person name="Glavina del Rio T."/>
            <person name="Tice H."/>
            <person name="Bruce D."/>
            <person name="Goodwin L."/>
            <person name="Pitluck S."/>
            <person name="Larimer F."/>
            <person name="Land M.L."/>
            <person name="Hauser L."/>
            <person name="Emerson D."/>
        </authorList>
    </citation>
    <scope>NUCLEOTIDE SEQUENCE [LARGE SCALE GENOMIC DNA]</scope>
    <source>
        <strain evidence="2 3">SW2</strain>
    </source>
</reference>
<dbReference type="AlphaFoldDB" id="C8RXA0"/>
<dbReference type="Gene3D" id="1.10.10.10">
    <property type="entry name" value="Winged helix-like DNA-binding domain superfamily/Winged helix DNA-binding domain"/>
    <property type="match status" value="1"/>
</dbReference>
<dbReference type="GO" id="GO:0006950">
    <property type="term" value="P:response to stress"/>
    <property type="evidence" value="ECO:0007669"/>
    <property type="project" value="TreeGrafter"/>
</dbReference>
<feature type="domain" description="HTH marR-type" evidence="1">
    <location>
        <begin position="18"/>
        <end position="150"/>
    </location>
</feature>
<dbReference type="NCBIfam" id="TIGR02337">
    <property type="entry name" value="HpaR"/>
    <property type="match status" value="1"/>
</dbReference>
<dbReference type="InterPro" id="IPR036390">
    <property type="entry name" value="WH_DNA-bd_sf"/>
</dbReference>
<dbReference type="InterPro" id="IPR000835">
    <property type="entry name" value="HTH_MarR-typ"/>
</dbReference>
<dbReference type="SUPFAM" id="SSF46785">
    <property type="entry name" value="Winged helix' DNA-binding domain"/>
    <property type="match status" value="1"/>
</dbReference>
<dbReference type="OrthoDB" id="8588347at2"/>
<dbReference type="InterPro" id="IPR039422">
    <property type="entry name" value="MarR/SlyA-like"/>
</dbReference>
<dbReference type="PROSITE" id="PS50995">
    <property type="entry name" value="HTH_MARR_2"/>
    <property type="match status" value="1"/>
</dbReference>
<dbReference type="GO" id="GO:0045892">
    <property type="term" value="P:negative regulation of DNA-templated transcription"/>
    <property type="evidence" value="ECO:0007669"/>
    <property type="project" value="InterPro"/>
</dbReference>
<dbReference type="EMBL" id="ACYY01000002">
    <property type="protein sequence ID" value="EEW26625.1"/>
    <property type="molecule type" value="Genomic_DNA"/>
</dbReference>
<dbReference type="SMART" id="SM00347">
    <property type="entry name" value="HTH_MARR"/>
    <property type="match status" value="1"/>
</dbReference>
<gene>
    <name evidence="2" type="ORF">Rsw2DRAFT_0428</name>
</gene>
<dbReference type="eggNOG" id="COG1846">
    <property type="taxonomic scope" value="Bacteria"/>
</dbReference>
<dbReference type="GO" id="GO:0003700">
    <property type="term" value="F:DNA-binding transcription factor activity"/>
    <property type="evidence" value="ECO:0007669"/>
    <property type="project" value="InterPro"/>
</dbReference>
<dbReference type="Pfam" id="PF01047">
    <property type="entry name" value="MarR"/>
    <property type="match status" value="1"/>
</dbReference>
<dbReference type="PANTHER" id="PTHR33164">
    <property type="entry name" value="TRANSCRIPTIONAL REGULATOR, MARR FAMILY"/>
    <property type="match status" value="1"/>
</dbReference>
<sequence length="156" mass="17232">MKHDLTPEGDTILTRDTRASLPMSLLRAREAVMARFRPILAAEDINEQQWRVIRVLAEAGRLDASEVAARANILAPSLTRMIRAMSDRGLIIKTGDAGDRRRVLLEIAPKGEALIRAVSPHSLRAYAELEAQFGPERIDALLALLNDLAALSEDRT</sequence>
<evidence type="ECO:0000313" key="3">
    <source>
        <dbReference type="Proteomes" id="UP000010121"/>
    </source>
</evidence>
<dbReference type="InterPro" id="IPR012712">
    <property type="entry name" value="HpaR/FarR"/>
</dbReference>
<name>C8RXA0_9RHOB</name>
<protein>
    <submittedName>
        <fullName evidence="2">Transcriptional regulator, MarR family</fullName>
    </submittedName>
</protein>